<dbReference type="Gene3D" id="3.40.50.2000">
    <property type="entry name" value="Glycogen Phosphorylase B"/>
    <property type="match status" value="1"/>
</dbReference>
<dbReference type="Pfam" id="PF00201">
    <property type="entry name" value="UDPGT"/>
    <property type="match status" value="1"/>
</dbReference>
<keyword evidence="3" id="KW-0808">Transferase</keyword>
<dbReference type="EMBL" id="VTPC01090730">
    <property type="protein sequence ID" value="KAF2881519.1"/>
    <property type="molecule type" value="Genomic_DNA"/>
</dbReference>
<dbReference type="OrthoDB" id="5835829at2759"/>
<reference evidence="5" key="1">
    <citation type="submission" date="2019-08" db="EMBL/GenBank/DDBJ databases">
        <title>The genome of the North American firefly Photinus pyralis.</title>
        <authorList>
            <consortium name="Photinus pyralis genome working group"/>
            <person name="Fallon T.R."/>
            <person name="Sander Lower S.E."/>
            <person name="Weng J.-K."/>
        </authorList>
    </citation>
    <scope>NUCLEOTIDE SEQUENCE</scope>
    <source>
        <strain evidence="5">TRF0915ILg1</strain>
        <tissue evidence="5">Whole body</tissue>
    </source>
</reference>
<dbReference type="FunFam" id="3.40.50.2000:FF:000144">
    <property type="entry name" value="UDP-glucuronosyltransferase"/>
    <property type="match status" value="1"/>
</dbReference>
<accession>A0A8K0G0S4</accession>
<proteinExistence type="inferred from homology"/>
<sequence length="287" mass="32663">MKLLTSGILLLTFSLIVNGYNILGIFPHPGKSHFDVFEPLMKELTKRGHQVTVISHFPQKRPLPRYEDVSLRNTAPIRMDVFDMNGFKLSRFEQYYDVINLMNVGQSSCENGLSSQPLKDFLSSDRKFDLIITEFFSNECFLGFVYRFKAPFIGISSCLLFNWHNDLIGNPSNPSYIPNNFLPLSDKLTFLERVENTILGIVQNTFVRIFMDNLNSKVALEVFRNDLPPLRNIAINASLVLVNSHFSLNLPRPLVPAVIEVGGLHIGEAKKLPQVIIIETNNKIFFV</sequence>
<evidence type="ECO:0000256" key="2">
    <source>
        <dbReference type="ARBA" id="ARBA00022676"/>
    </source>
</evidence>
<gene>
    <name evidence="5" type="ORF">ILUMI_24653</name>
</gene>
<dbReference type="PANTHER" id="PTHR48043:SF114">
    <property type="entry name" value="IP04436P-RELATED"/>
    <property type="match status" value="1"/>
</dbReference>
<keyword evidence="6" id="KW-1185">Reference proteome</keyword>
<keyword evidence="4" id="KW-0732">Signal</keyword>
<dbReference type="GO" id="GO:0008194">
    <property type="term" value="F:UDP-glycosyltransferase activity"/>
    <property type="evidence" value="ECO:0007669"/>
    <property type="project" value="InterPro"/>
</dbReference>
<name>A0A8K0G0S4_IGNLU</name>
<evidence type="ECO:0000256" key="3">
    <source>
        <dbReference type="ARBA" id="ARBA00022679"/>
    </source>
</evidence>
<dbReference type="Proteomes" id="UP000801492">
    <property type="component" value="Unassembled WGS sequence"/>
</dbReference>
<feature type="signal peptide" evidence="4">
    <location>
        <begin position="1"/>
        <end position="19"/>
    </location>
</feature>
<dbReference type="AlphaFoldDB" id="A0A8K0G0S4"/>
<dbReference type="InterPro" id="IPR002213">
    <property type="entry name" value="UDP_glucos_trans"/>
</dbReference>
<comment type="caution">
    <text evidence="5">The sequence shown here is derived from an EMBL/GenBank/DDBJ whole genome shotgun (WGS) entry which is preliminary data.</text>
</comment>
<protein>
    <recommendedName>
        <fullName evidence="7">UDP-glycosyltransferase</fullName>
    </recommendedName>
</protein>
<evidence type="ECO:0000256" key="1">
    <source>
        <dbReference type="ARBA" id="ARBA00009995"/>
    </source>
</evidence>
<organism evidence="5 6">
    <name type="scientific">Ignelater luminosus</name>
    <name type="common">Cucubano</name>
    <name type="synonym">Pyrophorus luminosus</name>
    <dbReference type="NCBI Taxonomy" id="2038154"/>
    <lineage>
        <taxon>Eukaryota</taxon>
        <taxon>Metazoa</taxon>
        <taxon>Ecdysozoa</taxon>
        <taxon>Arthropoda</taxon>
        <taxon>Hexapoda</taxon>
        <taxon>Insecta</taxon>
        <taxon>Pterygota</taxon>
        <taxon>Neoptera</taxon>
        <taxon>Endopterygota</taxon>
        <taxon>Coleoptera</taxon>
        <taxon>Polyphaga</taxon>
        <taxon>Elateriformia</taxon>
        <taxon>Elateroidea</taxon>
        <taxon>Elateridae</taxon>
        <taxon>Agrypninae</taxon>
        <taxon>Pyrophorini</taxon>
        <taxon>Ignelater</taxon>
    </lineage>
</organism>
<evidence type="ECO:0000256" key="4">
    <source>
        <dbReference type="SAM" id="SignalP"/>
    </source>
</evidence>
<dbReference type="PANTHER" id="PTHR48043">
    <property type="entry name" value="EG:EG0003.4 PROTEIN-RELATED"/>
    <property type="match status" value="1"/>
</dbReference>
<evidence type="ECO:0000313" key="6">
    <source>
        <dbReference type="Proteomes" id="UP000801492"/>
    </source>
</evidence>
<evidence type="ECO:0008006" key="7">
    <source>
        <dbReference type="Google" id="ProtNLM"/>
    </source>
</evidence>
<dbReference type="SUPFAM" id="SSF53756">
    <property type="entry name" value="UDP-Glycosyltransferase/glycogen phosphorylase"/>
    <property type="match status" value="1"/>
</dbReference>
<evidence type="ECO:0000313" key="5">
    <source>
        <dbReference type="EMBL" id="KAF2881519.1"/>
    </source>
</evidence>
<feature type="chain" id="PRO_5035458197" description="UDP-glycosyltransferase" evidence="4">
    <location>
        <begin position="20"/>
        <end position="287"/>
    </location>
</feature>
<comment type="similarity">
    <text evidence="1">Belongs to the UDP-glycosyltransferase family.</text>
</comment>
<dbReference type="InterPro" id="IPR050271">
    <property type="entry name" value="UDP-glycosyltransferase"/>
</dbReference>
<keyword evidence="2" id="KW-0328">Glycosyltransferase</keyword>